<dbReference type="Pfam" id="PF00528">
    <property type="entry name" value="BPD_transp_1"/>
    <property type="match status" value="1"/>
</dbReference>
<feature type="transmembrane region" description="Helical" evidence="7">
    <location>
        <begin position="112"/>
        <end position="139"/>
    </location>
</feature>
<accession>A0A0F9I3H8</accession>
<dbReference type="SUPFAM" id="SSF161098">
    <property type="entry name" value="MetI-like"/>
    <property type="match status" value="1"/>
</dbReference>
<evidence type="ECO:0000313" key="9">
    <source>
        <dbReference type="EMBL" id="KKL81952.1"/>
    </source>
</evidence>
<keyword evidence="3" id="KW-1003">Cell membrane</keyword>
<dbReference type="AlphaFoldDB" id="A0A0F9I3H8"/>
<evidence type="ECO:0000256" key="2">
    <source>
        <dbReference type="ARBA" id="ARBA00022448"/>
    </source>
</evidence>
<comment type="subcellular location">
    <subcellularLocation>
        <location evidence="1">Cell membrane</location>
        <topology evidence="1">Multi-pass membrane protein</topology>
    </subcellularLocation>
</comment>
<gene>
    <name evidence="9" type="ORF">LCGC14_1989620</name>
</gene>
<evidence type="ECO:0000259" key="8">
    <source>
        <dbReference type="PROSITE" id="PS50928"/>
    </source>
</evidence>
<protein>
    <recommendedName>
        <fullName evidence="8">ABC transmembrane type-1 domain-containing protein</fullName>
    </recommendedName>
</protein>
<keyword evidence="4 7" id="KW-0812">Transmembrane</keyword>
<organism evidence="9">
    <name type="scientific">marine sediment metagenome</name>
    <dbReference type="NCBI Taxonomy" id="412755"/>
    <lineage>
        <taxon>unclassified sequences</taxon>
        <taxon>metagenomes</taxon>
        <taxon>ecological metagenomes</taxon>
    </lineage>
</organism>
<dbReference type="EMBL" id="LAZR01022414">
    <property type="protein sequence ID" value="KKL81952.1"/>
    <property type="molecule type" value="Genomic_DNA"/>
</dbReference>
<dbReference type="PANTHER" id="PTHR43744:SF8">
    <property type="entry name" value="SN-GLYCEROL-3-PHOSPHATE TRANSPORT SYSTEM PERMEASE PROTEIN UGPE"/>
    <property type="match status" value="1"/>
</dbReference>
<keyword evidence="6 7" id="KW-0472">Membrane</keyword>
<feature type="transmembrane region" description="Helical" evidence="7">
    <location>
        <begin position="249"/>
        <end position="270"/>
    </location>
</feature>
<evidence type="ECO:0000256" key="7">
    <source>
        <dbReference type="SAM" id="Phobius"/>
    </source>
</evidence>
<feature type="domain" description="ABC transmembrane type-1" evidence="8">
    <location>
        <begin position="77"/>
        <end position="270"/>
    </location>
</feature>
<evidence type="ECO:0000256" key="5">
    <source>
        <dbReference type="ARBA" id="ARBA00022989"/>
    </source>
</evidence>
<reference evidence="9" key="1">
    <citation type="journal article" date="2015" name="Nature">
        <title>Complex archaea that bridge the gap between prokaryotes and eukaryotes.</title>
        <authorList>
            <person name="Spang A."/>
            <person name="Saw J.H."/>
            <person name="Jorgensen S.L."/>
            <person name="Zaremba-Niedzwiedzka K."/>
            <person name="Martijn J."/>
            <person name="Lind A.E."/>
            <person name="van Eijk R."/>
            <person name="Schleper C."/>
            <person name="Guy L."/>
            <person name="Ettema T.J."/>
        </authorList>
    </citation>
    <scope>NUCLEOTIDE SEQUENCE</scope>
</reference>
<dbReference type="InterPro" id="IPR000515">
    <property type="entry name" value="MetI-like"/>
</dbReference>
<name>A0A0F9I3H8_9ZZZZ</name>
<evidence type="ECO:0000256" key="1">
    <source>
        <dbReference type="ARBA" id="ARBA00004651"/>
    </source>
</evidence>
<dbReference type="CDD" id="cd06261">
    <property type="entry name" value="TM_PBP2"/>
    <property type="match status" value="1"/>
</dbReference>
<feature type="transmembrane region" description="Helical" evidence="7">
    <location>
        <begin position="201"/>
        <end position="224"/>
    </location>
</feature>
<proteinExistence type="predicted"/>
<sequence length="285" mass="32729">MIKLTTRQFIFTRVIVGLTLAIIVIPLIWVLFISFKRADEIYQSVLFFFPKHFSFENYPAALVFAKKALELSYQRMYLNSTIVTGGGLLIAIFVASFAAFSMVHYKFKSKEVYYTFILLSYMIPVQVILIPLYIVLIRLKILNTYWALIFPYAIIGVPVATLILRKFFEQIPKEIEEAALIDGATSFQIYRHIYLPLAKPALATVIIFLFLEMWNEFLFAFIFIRNDTLQTLPLAMSRIGFGGRFPIPWGVYSASIMIAVVPIFIVFMVFQKWFISGIIAGSIKG</sequence>
<evidence type="ECO:0000256" key="4">
    <source>
        <dbReference type="ARBA" id="ARBA00022692"/>
    </source>
</evidence>
<dbReference type="GO" id="GO:0055085">
    <property type="term" value="P:transmembrane transport"/>
    <property type="evidence" value="ECO:0007669"/>
    <property type="project" value="InterPro"/>
</dbReference>
<keyword evidence="5 7" id="KW-1133">Transmembrane helix</keyword>
<comment type="caution">
    <text evidence="9">The sequence shown here is derived from an EMBL/GenBank/DDBJ whole genome shotgun (WGS) entry which is preliminary data.</text>
</comment>
<dbReference type="Gene3D" id="1.10.3720.10">
    <property type="entry name" value="MetI-like"/>
    <property type="match status" value="1"/>
</dbReference>
<feature type="transmembrane region" description="Helical" evidence="7">
    <location>
        <begin position="145"/>
        <end position="164"/>
    </location>
</feature>
<dbReference type="PROSITE" id="PS50928">
    <property type="entry name" value="ABC_TM1"/>
    <property type="match status" value="1"/>
</dbReference>
<evidence type="ECO:0000256" key="6">
    <source>
        <dbReference type="ARBA" id="ARBA00023136"/>
    </source>
</evidence>
<dbReference type="InterPro" id="IPR035906">
    <property type="entry name" value="MetI-like_sf"/>
</dbReference>
<evidence type="ECO:0000256" key="3">
    <source>
        <dbReference type="ARBA" id="ARBA00022475"/>
    </source>
</evidence>
<dbReference type="GO" id="GO:0005886">
    <property type="term" value="C:plasma membrane"/>
    <property type="evidence" value="ECO:0007669"/>
    <property type="project" value="UniProtKB-SubCell"/>
</dbReference>
<feature type="transmembrane region" description="Helical" evidence="7">
    <location>
        <begin position="12"/>
        <end position="35"/>
    </location>
</feature>
<feature type="transmembrane region" description="Helical" evidence="7">
    <location>
        <begin position="76"/>
        <end position="100"/>
    </location>
</feature>
<dbReference type="PANTHER" id="PTHR43744">
    <property type="entry name" value="ABC TRANSPORTER PERMEASE PROTEIN MG189-RELATED-RELATED"/>
    <property type="match status" value="1"/>
</dbReference>
<keyword evidence="2" id="KW-0813">Transport</keyword>